<feature type="non-terminal residue" evidence="2">
    <location>
        <position position="1"/>
    </location>
</feature>
<feature type="compositionally biased region" description="Polar residues" evidence="1">
    <location>
        <begin position="1"/>
        <end position="17"/>
    </location>
</feature>
<name>A0ABD0PKG9_CIRMR</name>
<protein>
    <submittedName>
        <fullName evidence="2">Uncharacterized protein</fullName>
    </submittedName>
</protein>
<gene>
    <name evidence="2" type="ORF">M9458_030493</name>
</gene>
<sequence length="158" mass="17020">LTAHLPSQQARMSSQPEKTPPTTTTTNPADRNTPTDPKSVPTNLSIAVKHECPWRNSSSPVLVNGGPAALHSPGLLLLLKMASETDPLPDGLKTQINTVCLHTDGKTTPQIRSEMLKTVVFYTSVFGLWGDDHVVVVAVIFLSLPSSSDVRFAAESFF</sequence>
<accession>A0ABD0PKG9</accession>
<evidence type="ECO:0000256" key="1">
    <source>
        <dbReference type="SAM" id="MobiDB-lite"/>
    </source>
</evidence>
<evidence type="ECO:0000313" key="2">
    <source>
        <dbReference type="EMBL" id="KAL0174525.1"/>
    </source>
</evidence>
<feature type="region of interest" description="Disordered" evidence="1">
    <location>
        <begin position="1"/>
        <end position="41"/>
    </location>
</feature>
<comment type="caution">
    <text evidence="2">The sequence shown here is derived from an EMBL/GenBank/DDBJ whole genome shotgun (WGS) entry which is preliminary data.</text>
</comment>
<dbReference type="AlphaFoldDB" id="A0ABD0PKG9"/>
<keyword evidence="3" id="KW-1185">Reference proteome</keyword>
<evidence type="ECO:0000313" key="3">
    <source>
        <dbReference type="Proteomes" id="UP001529510"/>
    </source>
</evidence>
<dbReference type="EMBL" id="JAMKFB020000015">
    <property type="protein sequence ID" value="KAL0174525.1"/>
    <property type="molecule type" value="Genomic_DNA"/>
</dbReference>
<reference evidence="2 3" key="1">
    <citation type="submission" date="2024-05" db="EMBL/GenBank/DDBJ databases">
        <title>Genome sequencing and assembly of Indian major carp, Cirrhinus mrigala (Hamilton, 1822).</title>
        <authorList>
            <person name="Mohindra V."/>
            <person name="Chowdhury L.M."/>
            <person name="Lal K."/>
            <person name="Jena J.K."/>
        </authorList>
    </citation>
    <scope>NUCLEOTIDE SEQUENCE [LARGE SCALE GENOMIC DNA]</scope>
    <source>
        <strain evidence="2">CM1030</strain>
        <tissue evidence="2">Blood</tissue>
    </source>
</reference>
<dbReference type="Proteomes" id="UP001529510">
    <property type="component" value="Unassembled WGS sequence"/>
</dbReference>
<organism evidence="2 3">
    <name type="scientific">Cirrhinus mrigala</name>
    <name type="common">Mrigala</name>
    <dbReference type="NCBI Taxonomy" id="683832"/>
    <lineage>
        <taxon>Eukaryota</taxon>
        <taxon>Metazoa</taxon>
        <taxon>Chordata</taxon>
        <taxon>Craniata</taxon>
        <taxon>Vertebrata</taxon>
        <taxon>Euteleostomi</taxon>
        <taxon>Actinopterygii</taxon>
        <taxon>Neopterygii</taxon>
        <taxon>Teleostei</taxon>
        <taxon>Ostariophysi</taxon>
        <taxon>Cypriniformes</taxon>
        <taxon>Cyprinidae</taxon>
        <taxon>Labeoninae</taxon>
        <taxon>Labeonini</taxon>
        <taxon>Cirrhinus</taxon>
    </lineage>
</organism>
<feature type="compositionally biased region" description="Low complexity" evidence="1">
    <location>
        <begin position="20"/>
        <end position="37"/>
    </location>
</feature>
<proteinExistence type="predicted"/>